<dbReference type="EMBL" id="WEFP01000001">
    <property type="protein sequence ID" value="KAB7578046.1"/>
    <property type="molecule type" value="Genomic_DNA"/>
</dbReference>
<gene>
    <name evidence="6" type="ORF">B1P95_03375</name>
    <name evidence="7" type="ORF">CQR37_07015</name>
    <name evidence="10" type="ORF">CYQ77_05675</name>
    <name evidence="1" type="ORF">D9Z05_11375</name>
    <name evidence="8" type="ORF">DKP91_06850</name>
    <name evidence="2" type="ORF">DTX73_06240</name>
    <name evidence="9" type="ORF">EGW36_11965</name>
    <name evidence="3" type="ORF">GBM73_12435</name>
    <name evidence="4" type="ORF">M3X98_06730</name>
    <name evidence="5" type="ORF">P6Z85_05160</name>
</gene>
<reference evidence="10 16" key="3">
    <citation type="submission" date="2017-12" db="EMBL/GenBank/DDBJ databases">
        <title>A pool of 800 enterococci isolated from chicken carcass rinse samples from New Zealand.</title>
        <authorList>
            <person name="Zhang J."/>
            <person name="Rogers L."/>
            <person name="Midwinter A."/>
            <person name="French N."/>
        </authorList>
    </citation>
    <scope>NUCLEOTIDE SEQUENCE [LARGE SCALE GENOMIC DNA]</scope>
    <source>
        <strain evidence="10 16">EN697</strain>
    </source>
</reference>
<reference evidence="8 13" key="4">
    <citation type="submission" date="2018-05" db="EMBL/GenBank/DDBJ databases">
        <title>Vancomycin-resistant Enterococcus faecium strain from Chelyabinsk, Russia.</title>
        <authorList>
            <person name="Gostev V."/>
            <person name="Goncharov A."/>
            <person name="Kolodzhieva V."/>
            <person name="Suvorov A."/>
            <person name="Sidorenko S."/>
            <person name="Zueva L."/>
        </authorList>
    </citation>
    <scope>NUCLEOTIDE SEQUENCE [LARGE SCALE GENOMIC DNA]</scope>
    <source>
        <strain evidence="8 13">20</strain>
    </source>
</reference>
<dbReference type="Proteomes" id="UP000469871">
    <property type="component" value="Unassembled WGS sequence"/>
</dbReference>
<proteinExistence type="predicted"/>
<evidence type="ECO:0000313" key="8">
    <source>
        <dbReference type="EMBL" id="PZM55899.1"/>
    </source>
</evidence>
<evidence type="ECO:0000313" key="16">
    <source>
        <dbReference type="Proteomes" id="UP000289562"/>
    </source>
</evidence>
<evidence type="ECO:0000313" key="17">
    <source>
        <dbReference type="Proteomes" id="UP000448762"/>
    </source>
</evidence>
<evidence type="ECO:0000313" key="14">
    <source>
        <dbReference type="Proteomes" id="UP000275747"/>
    </source>
</evidence>
<evidence type="ECO:0000313" key="18">
    <source>
        <dbReference type="Proteomes" id="UP000469871"/>
    </source>
</evidence>
<evidence type="ECO:0000313" key="9">
    <source>
        <dbReference type="EMBL" id="ROX53909.1"/>
    </source>
</evidence>
<evidence type="ECO:0000313" key="11">
    <source>
        <dbReference type="Proteomes" id="UP000191171"/>
    </source>
</evidence>
<dbReference type="AlphaFoldDB" id="A0A1M2WK27"/>
<reference evidence="5" key="10">
    <citation type="submission" date="2023-03" db="EMBL/GenBank/DDBJ databases">
        <authorList>
            <person name="Shen W."/>
            <person name="Cai J."/>
        </authorList>
    </citation>
    <scope>NUCLEOTIDE SEQUENCE</scope>
    <source>
        <strain evidence="5">B1010-2</strain>
    </source>
</reference>
<evidence type="ECO:0000313" key="2">
    <source>
        <dbReference type="EMBL" id="KAA0691109.1"/>
    </source>
</evidence>
<evidence type="ECO:0000313" key="5">
    <source>
        <dbReference type="EMBL" id="MDT2369548.1"/>
    </source>
</evidence>
<name>A0A1M2WK27_ENTFC</name>
<dbReference type="Proteomes" id="UP000281752">
    <property type="component" value="Unassembled WGS sequence"/>
</dbReference>
<dbReference type="EMBL" id="PJVH01000013">
    <property type="protein sequence ID" value="RXU89548.1"/>
    <property type="molecule type" value="Genomic_DNA"/>
</dbReference>
<reference evidence="2 17" key="5">
    <citation type="submission" date="2018-07" db="EMBL/GenBank/DDBJ databases">
        <title>High quality draft genome sequencing of Enterococcus faecium exhibiting probiotic potential isolated from mucus of freshwater fish.</title>
        <authorList>
            <person name="El-Jeni R."/>
            <person name="Ghedira K."/>
            <person name="Abdelhak S."/>
            <person name="El-Bour M."/>
            <person name="Bouhaouala-Zahar B."/>
        </authorList>
    </citation>
    <scope>NUCLEOTIDE SEQUENCE [LARGE SCALE GENOMIC DNA]</scope>
    <source>
        <strain evidence="2 17">R.A73</strain>
    </source>
</reference>
<accession>A0A1M2WK27</accession>
<reference evidence="6 11" key="1">
    <citation type="submission" date="2017-02" db="EMBL/GenBank/DDBJ databases">
        <title>Clonality and virulence of isolates of VRE in Hematopoietic Stem Cell Transplanted (HSCT) patients.</title>
        <authorList>
            <person name="Marchi A.P."/>
            <person name="Martins R.C."/>
            <person name="Marie S.K."/>
            <person name="Levin A.S."/>
            <person name="Costa S.F."/>
        </authorList>
    </citation>
    <scope>NUCLEOTIDE SEQUENCE [LARGE SCALE GENOMIC DNA]</scope>
    <source>
        <strain evidence="6 11">LIM1759</strain>
    </source>
</reference>
<reference evidence="9 15" key="7">
    <citation type="submission" date="2018-10" db="EMBL/GenBank/DDBJ databases">
        <title>Genotypes and phenotypes of Enterococci isolated from broiler chickens.</title>
        <authorList>
            <person name="Muhammad A.R."/>
            <person name="Diarra M.S."/>
        </authorList>
    </citation>
    <scope>NUCLEOTIDE SEQUENCE [LARGE SCALE GENOMIC DNA]</scope>
    <source>
        <strain evidence="9 15">P5 C A 35</strain>
    </source>
</reference>
<dbReference type="RefSeq" id="WP_002321042.1">
    <property type="nucleotide sequence ID" value="NZ_AP019394.1"/>
</dbReference>
<reference evidence="7 12" key="2">
    <citation type="submission" date="2017-10" db="EMBL/GenBank/DDBJ databases">
        <title>Draft genomes of the Enterococcus faecium isolated from human feces before and after Helicobacter pylori eradication therapy.</title>
        <authorList>
            <person name="Prianichniikov N.A."/>
            <person name="Glushchenko O.E."/>
            <person name="Malakhova M.V."/>
        </authorList>
    </citation>
    <scope>NUCLEOTIDE SEQUENCE [LARGE SCALE GENOMIC DNA]</scope>
    <source>
        <strain evidence="7 12">Hp_5-7</strain>
    </source>
</reference>
<dbReference type="EMBL" id="JARPTX010000012">
    <property type="protein sequence ID" value="MDT2369548.1"/>
    <property type="molecule type" value="Genomic_DNA"/>
</dbReference>
<reference evidence="1 14" key="6">
    <citation type="submission" date="2018-10" db="EMBL/GenBank/DDBJ databases">
        <title>Escaping from acidified nitrite in gastric host defense: Transcriptomic basis for resistance to free nitrous acid in Enterococcus faecalis.</title>
        <authorList>
            <person name="Yu Z."/>
            <person name="Shi D."/>
            <person name="Liu W."/>
            <person name="Meng F."/>
        </authorList>
    </citation>
    <scope>NUCLEOTIDE SEQUENCE [LARGE SCALE GENOMIC DNA]</scope>
    <source>
        <strain evidence="1 14">JE1</strain>
    </source>
</reference>
<sequence>MLAPSFLSIKECCFSYFSCTKFESKERKEELMKSKYSLSLWPFWFL</sequence>
<dbReference type="Proteomes" id="UP000224303">
    <property type="component" value="Unassembled WGS sequence"/>
</dbReference>
<dbReference type="EMBL" id="QHGU01000026">
    <property type="protein sequence ID" value="PZM55899.1"/>
    <property type="molecule type" value="Genomic_DNA"/>
</dbReference>
<dbReference type="Proteomes" id="UP000191171">
    <property type="component" value="Unassembled WGS sequence"/>
</dbReference>
<dbReference type="Proteomes" id="UP000448762">
    <property type="component" value="Unassembled WGS sequence"/>
</dbReference>
<dbReference type="Proteomes" id="UP000275747">
    <property type="component" value="Chromosome"/>
</dbReference>
<evidence type="ECO:0000313" key="12">
    <source>
        <dbReference type="Proteomes" id="UP000224303"/>
    </source>
</evidence>
<reference evidence="3 18" key="8">
    <citation type="submission" date="2019-10" db="EMBL/GenBank/DDBJ databases">
        <title>Evolutionary dynamics of vancomycin-resistant Enterococcus faecium during gastrointestinal tract colonization and bloodstream infection in immunocompromised pediatric patients.</title>
        <authorList>
            <person name="Chilambi G.S."/>
            <person name="Nordstrom H.R."/>
            <person name="Evans D.R."/>
            <person name="Ferrolino J."/>
            <person name="Hayden R.T."/>
            <person name="Maron G.M."/>
            <person name="Vo A.N."/>
            <person name="Gilmore M.S."/>
            <person name="Wolf J."/>
            <person name="Rosch J.W."/>
            <person name="Van Tyne D."/>
        </authorList>
    </citation>
    <scope>NUCLEOTIDE SEQUENCE [LARGE SCALE GENOMIC DNA]</scope>
    <source>
        <strain evidence="3 18">VRECG27</strain>
    </source>
</reference>
<dbReference type="Proteomes" id="UP000249070">
    <property type="component" value="Unassembled WGS sequence"/>
</dbReference>
<dbReference type="Proteomes" id="UP001141166">
    <property type="component" value="Unassembled WGS sequence"/>
</dbReference>
<dbReference type="Proteomes" id="UP000289562">
    <property type="component" value="Unassembled WGS sequence"/>
</dbReference>
<evidence type="ECO:0000313" key="7">
    <source>
        <dbReference type="EMBL" id="PHL21695.1"/>
    </source>
</evidence>
<evidence type="ECO:0000313" key="6">
    <source>
        <dbReference type="EMBL" id="OOL83555.1"/>
    </source>
</evidence>
<dbReference type="EMBL" id="RKNM01000019">
    <property type="protein sequence ID" value="ROX53909.1"/>
    <property type="molecule type" value="Genomic_DNA"/>
</dbReference>
<dbReference type="EMBL" id="PCGC01000012">
    <property type="protein sequence ID" value="PHL21695.1"/>
    <property type="molecule type" value="Genomic_DNA"/>
</dbReference>
<evidence type="ECO:0000313" key="4">
    <source>
        <dbReference type="EMBL" id="MDC4247749.1"/>
    </source>
</evidence>
<dbReference type="EMBL" id="CP033041">
    <property type="protein sequence ID" value="AYM73815.1"/>
    <property type="molecule type" value="Genomic_DNA"/>
</dbReference>
<evidence type="ECO:0000313" key="3">
    <source>
        <dbReference type="EMBL" id="KAB7578046.1"/>
    </source>
</evidence>
<evidence type="ECO:0000313" key="1">
    <source>
        <dbReference type="EMBL" id="AYM73815.1"/>
    </source>
</evidence>
<organism evidence="6 11">
    <name type="scientific">Enterococcus faecium</name>
    <name type="common">Streptococcus faecium</name>
    <dbReference type="NCBI Taxonomy" id="1352"/>
    <lineage>
        <taxon>Bacteria</taxon>
        <taxon>Bacillati</taxon>
        <taxon>Bacillota</taxon>
        <taxon>Bacilli</taxon>
        <taxon>Lactobacillales</taxon>
        <taxon>Enterococcaceae</taxon>
        <taxon>Enterococcus</taxon>
    </lineage>
</organism>
<dbReference type="EMBL" id="JAMWMK010000008">
    <property type="protein sequence ID" value="MDC4247749.1"/>
    <property type="molecule type" value="Genomic_DNA"/>
</dbReference>
<reference evidence="4" key="9">
    <citation type="submission" date="2022-05" db="EMBL/GenBank/DDBJ databases">
        <title>Draft genome sequences of Clostridium perfringens strains isolated from Peru.</title>
        <authorList>
            <person name="Hurtado R."/>
            <person name="Lima L."/>
            <person name="Sousa T."/>
            <person name="Jaiswal A.K."/>
            <person name="Tiwari S."/>
            <person name="Maturrano L."/>
            <person name="Brenig B."/>
            <person name="Azevedo V."/>
        </authorList>
    </citation>
    <scope>NUCLEOTIDE SEQUENCE</scope>
    <source>
        <strain evidence="4">CP4</strain>
    </source>
</reference>
<dbReference type="EMBL" id="QOVC01000004">
    <property type="protein sequence ID" value="KAA0691109.1"/>
    <property type="molecule type" value="Genomic_DNA"/>
</dbReference>
<dbReference type="EMBL" id="MVGJ01000014">
    <property type="protein sequence ID" value="OOL83555.1"/>
    <property type="molecule type" value="Genomic_DNA"/>
</dbReference>
<dbReference type="GeneID" id="70762003"/>
<evidence type="ECO:0000313" key="10">
    <source>
        <dbReference type="EMBL" id="RXU89548.1"/>
    </source>
</evidence>
<evidence type="ECO:0000313" key="15">
    <source>
        <dbReference type="Proteomes" id="UP000281752"/>
    </source>
</evidence>
<evidence type="ECO:0000313" key="13">
    <source>
        <dbReference type="Proteomes" id="UP000249070"/>
    </source>
</evidence>
<dbReference type="Proteomes" id="UP001260956">
    <property type="component" value="Unassembled WGS sequence"/>
</dbReference>
<protein>
    <submittedName>
        <fullName evidence="6">3-phosphoglycerate dehydrogenase</fullName>
    </submittedName>
    <submittedName>
        <fullName evidence="4">Ewing's tumor-associated antigen 1</fullName>
    </submittedName>
</protein>